<evidence type="ECO:0000313" key="2">
    <source>
        <dbReference type="Proteomes" id="UP000054776"/>
    </source>
</evidence>
<sequence>MTNIAQAVVQSGLGKLDMILKDELENNRSIPLFAPFFRTTTKNEENQYKPGGTFYECVFDEILPKMLHNNTILRIASRNVADSNNICT</sequence>
<name>A0A0V1C2Q5_TRISP</name>
<accession>A0A0V1C2Q5</accession>
<gene>
    <name evidence="1" type="ORF">T01_13115</name>
</gene>
<proteinExistence type="predicted"/>
<dbReference type="EMBL" id="JYDH01000001">
    <property type="protein sequence ID" value="KRY43310.1"/>
    <property type="molecule type" value="Genomic_DNA"/>
</dbReference>
<reference evidence="1 2" key="1">
    <citation type="submission" date="2015-01" db="EMBL/GenBank/DDBJ databases">
        <title>Evolution of Trichinella species and genotypes.</title>
        <authorList>
            <person name="Korhonen P.K."/>
            <person name="Edoardo P."/>
            <person name="Giuseppe L.R."/>
            <person name="Gasser R.B."/>
        </authorList>
    </citation>
    <scope>NUCLEOTIDE SEQUENCE [LARGE SCALE GENOMIC DNA]</scope>
    <source>
        <strain evidence="1">ISS3</strain>
    </source>
</reference>
<comment type="caution">
    <text evidence="1">The sequence shown here is derived from an EMBL/GenBank/DDBJ whole genome shotgun (WGS) entry which is preliminary data.</text>
</comment>
<evidence type="ECO:0000313" key="1">
    <source>
        <dbReference type="EMBL" id="KRY43310.1"/>
    </source>
</evidence>
<organism evidence="1 2">
    <name type="scientific">Trichinella spiralis</name>
    <name type="common">Trichina worm</name>
    <dbReference type="NCBI Taxonomy" id="6334"/>
    <lineage>
        <taxon>Eukaryota</taxon>
        <taxon>Metazoa</taxon>
        <taxon>Ecdysozoa</taxon>
        <taxon>Nematoda</taxon>
        <taxon>Enoplea</taxon>
        <taxon>Dorylaimia</taxon>
        <taxon>Trichinellida</taxon>
        <taxon>Trichinellidae</taxon>
        <taxon>Trichinella</taxon>
    </lineage>
</organism>
<dbReference type="InParanoid" id="A0A0V1C2Q5"/>
<dbReference type="AlphaFoldDB" id="A0A0V1C2Q5"/>
<dbReference type="OrthoDB" id="10494013at2759"/>
<protein>
    <submittedName>
        <fullName evidence="1">Uncharacterized protein</fullName>
    </submittedName>
</protein>
<dbReference type="Proteomes" id="UP000054776">
    <property type="component" value="Unassembled WGS sequence"/>
</dbReference>
<keyword evidence="2" id="KW-1185">Reference proteome</keyword>